<evidence type="ECO:0000256" key="3">
    <source>
        <dbReference type="ARBA" id="ARBA00022729"/>
    </source>
</evidence>
<evidence type="ECO:0000256" key="1">
    <source>
        <dbReference type="ARBA" id="ARBA00004418"/>
    </source>
</evidence>
<evidence type="ECO:0000256" key="2">
    <source>
        <dbReference type="ARBA" id="ARBA00010742"/>
    </source>
</evidence>
<gene>
    <name evidence="5" type="ORF">ETSY1_28825</name>
</gene>
<name>W4LD69_ENTF1</name>
<comment type="subcellular location">
    <subcellularLocation>
        <location evidence="1">Periplasm</location>
    </subcellularLocation>
</comment>
<dbReference type="Proteomes" id="UP000019141">
    <property type="component" value="Unassembled WGS sequence"/>
</dbReference>
<proteinExistence type="inferred from homology"/>
<keyword evidence="3" id="KW-0732">Signal</keyword>
<comment type="similarity">
    <text evidence="2">Belongs to the bacterial solute-binding protein SsuA/TauA family.</text>
</comment>
<dbReference type="HOGENOM" id="CLU_061540_1_0_7"/>
<dbReference type="SUPFAM" id="SSF53850">
    <property type="entry name" value="Periplasmic binding protein-like II"/>
    <property type="match status" value="1"/>
</dbReference>
<reference evidence="5 6" key="1">
    <citation type="journal article" date="2014" name="Nature">
        <title>An environmental bacterial taxon with a large and distinct metabolic repertoire.</title>
        <authorList>
            <person name="Wilson M.C."/>
            <person name="Mori T."/>
            <person name="Ruckert C."/>
            <person name="Uria A.R."/>
            <person name="Helf M.J."/>
            <person name="Takada K."/>
            <person name="Gernert C."/>
            <person name="Steffens U.A."/>
            <person name="Heycke N."/>
            <person name="Schmitt S."/>
            <person name="Rinke C."/>
            <person name="Helfrich E.J."/>
            <person name="Brachmann A.O."/>
            <person name="Gurgui C."/>
            <person name="Wakimoto T."/>
            <person name="Kracht M."/>
            <person name="Crusemann M."/>
            <person name="Hentschel U."/>
            <person name="Abe I."/>
            <person name="Matsunaga S."/>
            <person name="Kalinowski J."/>
            <person name="Takeyama H."/>
            <person name="Piel J."/>
        </authorList>
    </citation>
    <scope>NUCLEOTIDE SEQUENCE [LARGE SCALE GENOMIC DNA]</scope>
    <source>
        <strain evidence="6">TSY1</strain>
    </source>
</reference>
<organism evidence="5 6">
    <name type="scientific">Entotheonella factor</name>
    <dbReference type="NCBI Taxonomy" id="1429438"/>
    <lineage>
        <taxon>Bacteria</taxon>
        <taxon>Pseudomonadati</taxon>
        <taxon>Nitrospinota/Tectimicrobiota group</taxon>
        <taxon>Candidatus Tectimicrobiota</taxon>
        <taxon>Candidatus Entotheonellia</taxon>
        <taxon>Candidatus Entotheonellales</taxon>
        <taxon>Candidatus Entotheonellaceae</taxon>
        <taxon>Candidatus Entotheonella</taxon>
    </lineage>
</organism>
<protein>
    <recommendedName>
        <fullName evidence="4">SsuA/THI5-like domain-containing protein</fullName>
    </recommendedName>
</protein>
<dbReference type="AlphaFoldDB" id="W4LD69"/>
<dbReference type="EMBL" id="AZHW01000863">
    <property type="protein sequence ID" value="ETW95869.1"/>
    <property type="molecule type" value="Genomic_DNA"/>
</dbReference>
<dbReference type="Gene3D" id="3.40.190.10">
    <property type="entry name" value="Periplasmic binding protein-like II"/>
    <property type="match status" value="2"/>
</dbReference>
<evidence type="ECO:0000313" key="5">
    <source>
        <dbReference type="EMBL" id="ETW95869.1"/>
    </source>
</evidence>
<keyword evidence="6" id="KW-1185">Reference proteome</keyword>
<dbReference type="PANTHER" id="PTHR30024:SF47">
    <property type="entry name" value="TAURINE-BINDING PERIPLASMIC PROTEIN"/>
    <property type="match status" value="1"/>
</dbReference>
<dbReference type="InterPro" id="IPR015168">
    <property type="entry name" value="SsuA/THI5"/>
</dbReference>
<accession>W4LD69</accession>
<sequence>MRITLIENFRAVFYTPFYASFALNAYEAEGLDVQRVMSTQPAETMQLLLSGQGDVAWGGPIRLLAANNESPDFGLAIFCDVIKRDPFFLVGREPNDNFELQDLMDQRLATVSEVPTPWLCLQHDLRLAGLDPAAIERVTEPTMPENVAALAAGEVDVIQVFQPYVEHALAANGHIWYAAADRGDTAYTALYTTHAFRERSPESLLRMTRAMYRTQHWIATHEPVELAALVADFFPDVSREQLTQALARYRGLGLWNATTVMPQAGFDWLCDACLSGGFIERRAAYDHCVDMQFALHVSRETPVAL</sequence>
<dbReference type="PANTHER" id="PTHR30024">
    <property type="entry name" value="ALIPHATIC SULFONATES-BINDING PROTEIN-RELATED"/>
    <property type="match status" value="1"/>
</dbReference>
<dbReference type="Pfam" id="PF09084">
    <property type="entry name" value="NMT1"/>
    <property type="match status" value="1"/>
</dbReference>
<comment type="caution">
    <text evidence="5">The sequence shown here is derived from an EMBL/GenBank/DDBJ whole genome shotgun (WGS) entry which is preliminary data.</text>
</comment>
<feature type="domain" description="SsuA/THI5-like" evidence="4">
    <location>
        <begin position="15"/>
        <end position="221"/>
    </location>
</feature>
<dbReference type="GO" id="GO:0042597">
    <property type="term" value="C:periplasmic space"/>
    <property type="evidence" value="ECO:0007669"/>
    <property type="project" value="UniProtKB-SubCell"/>
</dbReference>
<evidence type="ECO:0000259" key="4">
    <source>
        <dbReference type="Pfam" id="PF09084"/>
    </source>
</evidence>
<evidence type="ECO:0000313" key="6">
    <source>
        <dbReference type="Proteomes" id="UP000019141"/>
    </source>
</evidence>